<organism evidence="1 2">
    <name type="scientific">Daphnia magna</name>
    <dbReference type="NCBI Taxonomy" id="35525"/>
    <lineage>
        <taxon>Eukaryota</taxon>
        <taxon>Metazoa</taxon>
        <taxon>Ecdysozoa</taxon>
        <taxon>Arthropoda</taxon>
        <taxon>Crustacea</taxon>
        <taxon>Branchiopoda</taxon>
        <taxon>Diplostraca</taxon>
        <taxon>Cladocera</taxon>
        <taxon>Anomopoda</taxon>
        <taxon>Daphniidae</taxon>
        <taxon>Daphnia</taxon>
    </lineage>
</organism>
<evidence type="ECO:0000313" key="2">
    <source>
        <dbReference type="Proteomes" id="UP001234178"/>
    </source>
</evidence>
<comment type="caution">
    <text evidence="1">The sequence shown here is derived from an EMBL/GenBank/DDBJ whole genome shotgun (WGS) entry which is preliminary data.</text>
</comment>
<accession>A0ABR0BAU6</accession>
<gene>
    <name evidence="1" type="ORF">OUZ56_033562</name>
</gene>
<dbReference type="Proteomes" id="UP001234178">
    <property type="component" value="Unassembled WGS sequence"/>
</dbReference>
<dbReference type="EMBL" id="JAOYFB010000054">
    <property type="protein sequence ID" value="KAK4045700.1"/>
    <property type="molecule type" value="Genomic_DNA"/>
</dbReference>
<sequence>MDWCLATFTLVLDMDCSVCVLPHVRKLEKTGDARHANFAVERQFSILTGLIFHYGIVSVANEGFG</sequence>
<name>A0ABR0BAU6_9CRUS</name>
<proteinExistence type="predicted"/>
<evidence type="ECO:0000313" key="1">
    <source>
        <dbReference type="EMBL" id="KAK4045700.1"/>
    </source>
</evidence>
<keyword evidence="2" id="KW-1185">Reference proteome</keyword>
<reference evidence="1 2" key="1">
    <citation type="journal article" date="2023" name="Nucleic Acids Res.">
        <title>The hologenome of Daphnia magna reveals possible DNA methylation and microbiome-mediated evolution of the host genome.</title>
        <authorList>
            <person name="Chaturvedi A."/>
            <person name="Li X."/>
            <person name="Dhandapani V."/>
            <person name="Marshall H."/>
            <person name="Kissane S."/>
            <person name="Cuenca-Cambronero M."/>
            <person name="Asole G."/>
            <person name="Calvet F."/>
            <person name="Ruiz-Romero M."/>
            <person name="Marangio P."/>
            <person name="Guigo R."/>
            <person name="Rago D."/>
            <person name="Mirbahai L."/>
            <person name="Eastwood N."/>
            <person name="Colbourne J.K."/>
            <person name="Zhou J."/>
            <person name="Mallon E."/>
            <person name="Orsini L."/>
        </authorList>
    </citation>
    <scope>NUCLEOTIDE SEQUENCE [LARGE SCALE GENOMIC DNA]</scope>
    <source>
        <strain evidence="1">LRV0_1</strain>
    </source>
</reference>
<protein>
    <submittedName>
        <fullName evidence="1">Uncharacterized protein</fullName>
    </submittedName>
</protein>